<comment type="similarity">
    <text evidence="1">Belongs to the UPF0098 family.</text>
</comment>
<dbReference type="PATRIC" id="fig|1115803.3.peg.2468"/>
<organism evidence="2 3">
    <name type="scientific">Actinomyces naeslundii (strain ATCC 12104 / DSM 43013 / CCUG 2238 / JCM 8349 / NCTC 10301 / Howell 279)</name>
    <dbReference type="NCBI Taxonomy" id="1115803"/>
    <lineage>
        <taxon>Bacteria</taxon>
        <taxon>Bacillati</taxon>
        <taxon>Actinomycetota</taxon>
        <taxon>Actinomycetes</taxon>
        <taxon>Actinomycetales</taxon>
        <taxon>Actinomycetaceae</taxon>
        <taxon>Actinomyces</taxon>
    </lineage>
</organism>
<dbReference type="InterPro" id="IPR005247">
    <property type="entry name" value="YbhB_YbcL/LppC-like"/>
</dbReference>
<dbReference type="PANTHER" id="PTHR30289:SF1">
    <property type="entry name" value="PEBP (PHOSPHATIDYLETHANOLAMINE-BINDING PROTEIN) FAMILY PROTEIN"/>
    <property type="match status" value="1"/>
</dbReference>
<dbReference type="PANTHER" id="PTHR30289">
    <property type="entry name" value="UNCHARACTERIZED PROTEIN YBCL-RELATED"/>
    <property type="match status" value="1"/>
</dbReference>
<name>J3JIH6_ACTNH</name>
<gene>
    <name evidence="2" type="ORF">HMPREF1129_0793</name>
</gene>
<dbReference type="InterPro" id="IPR036610">
    <property type="entry name" value="PEBP-like_sf"/>
</dbReference>
<proteinExistence type="inferred from homology"/>
<dbReference type="InterPro" id="IPR008914">
    <property type="entry name" value="PEBP"/>
</dbReference>
<reference evidence="2 3" key="1">
    <citation type="submission" date="2012-07" db="EMBL/GenBank/DDBJ databases">
        <authorList>
            <person name="Durkin A.S."/>
            <person name="McCorrison J."/>
            <person name="Torralba M."/>
            <person name="Gillis M."/>
            <person name="Methe B."/>
            <person name="Sutton G."/>
            <person name="Nelson K.E."/>
        </authorList>
    </citation>
    <scope>NUCLEOTIDE SEQUENCE [LARGE SCALE GENOMIC DNA]</scope>
    <source>
        <strain evidence="3">ATCC 12104 / DSM 43013 / CCUG 2238 / JCM 8349 / NCTC 10301 / Howell 279</strain>
    </source>
</reference>
<evidence type="ECO:0000313" key="3">
    <source>
        <dbReference type="Proteomes" id="UP000007814"/>
    </source>
</evidence>
<dbReference type="Proteomes" id="UP000007814">
    <property type="component" value="Unassembled WGS sequence"/>
</dbReference>
<dbReference type="Gene3D" id="3.90.280.10">
    <property type="entry name" value="PEBP-like"/>
    <property type="match status" value="1"/>
</dbReference>
<sequence length="211" mass="22181">MVVPSWKATASIHHLPGGTPMTADLTRPRPPAPTGLLPTAPTFTLTSADLTEQGRIPDIFTGVHDNVSPALSWSGFPEQTQSFVVSCFDPDAPTMSGWWHWTIVDLDASVTSLERGAGASDLQLDGAAFHLAGDSGDHAWFGPYPPAGDGDHRYVFTVSALDVDTLGLDDEASPAKAAFTLAPHCIARATLTATYSVPGEPGAAVFLRDGK</sequence>
<dbReference type="NCBIfam" id="TIGR00481">
    <property type="entry name" value="YbhB/YbcL family Raf kinase inhibitor-like protein"/>
    <property type="match status" value="1"/>
</dbReference>
<evidence type="ECO:0000256" key="1">
    <source>
        <dbReference type="ARBA" id="ARBA00007120"/>
    </source>
</evidence>
<dbReference type="SUPFAM" id="SSF49777">
    <property type="entry name" value="PEBP-like"/>
    <property type="match status" value="1"/>
</dbReference>
<dbReference type="EMBL" id="ALJK01000222">
    <property type="protein sequence ID" value="EJN83609.1"/>
    <property type="molecule type" value="Genomic_DNA"/>
</dbReference>
<dbReference type="AlphaFoldDB" id="J3JIH6"/>
<protein>
    <submittedName>
        <fullName evidence="2">Raf-like protein</fullName>
    </submittedName>
</protein>
<evidence type="ECO:0000313" key="2">
    <source>
        <dbReference type="EMBL" id="EJN83609.1"/>
    </source>
</evidence>
<accession>J3JIH6</accession>
<dbReference type="CDD" id="cd00865">
    <property type="entry name" value="PEBP_bact_arch"/>
    <property type="match status" value="1"/>
</dbReference>
<comment type="caution">
    <text evidence="2">The sequence shown here is derived from an EMBL/GenBank/DDBJ whole genome shotgun (WGS) entry which is preliminary data.</text>
</comment>
<dbReference type="Pfam" id="PF01161">
    <property type="entry name" value="PBP"/>
    <property type="match status" value="1"/>
</dbReference>
<dbReference type="eggNOG" id="COG1881">
    <property type="taxonomic scope" value="Bacteria"/>
</dbReference>